<dbReference type="Proteomes" id="UP001607303">
    <property type="component" value="Unassembled WGS sequence"/>
</dbReference>
<protein>
    <submittedName>
        <fullName evidence="2">Uncharacterized protein</fullName>
    </submittedName>
</protein>
<organism evidence="2 3">
    <name type="scientific">Vespula maculifrons</name>
    <name type="common">Eastern yellow jacket</name>
    <name type="synonym">Wasp</name>
    <dbReference type="NCBI Taxonomy" id="7453"/>
    <lineage>
        <taxon>Eukaryota</taxon>
        <taxon>Metazoa</taxon>
        <taxon>Ecdysozoa</taxon>
        <taxon>Arthropoda</taxon>
        <taxon>Hexapoda</taxon>
        <taxon>Insecta</taxon>
        <taxon>Pterygota</taxon>
        <taxon>Neoptera</taxon>
        <taxon>Endopterygota</taxon>
        <taxon>Hymenoptera</taxon>
        <taxon>Apocrita</taxon>
        <taxon>Aculeata</taxon>
        <taxon>Vespoidea</taxon>
        <taxon>Vespidae</taxon>
        <taxon>Vespinae</taxon>
        <taxon>Vespula</taxon>
    </lineage>
</organism>
<feature type="region of interest" description="Disordered" evidence="1">
    <location>
        <begin position="113"/>
        <end position="137"/>
    </location>
</feature>
<comment type="caution">
    <text evidence="2">The sequence shown here is derived from an EMBL/GenBank/DDBJ whole genome shotgun (WGS) entry which is preliminary data.</text>
</comment>
<dbReference type="AlphaFoldDB" id="A0ABD2B4L6"/>
<keyword evidence="3" id="KW-1185">Reference proteome</keyword>
<reference evidence="2 3" key="1">
    <citation type="journal article" date="2024" name="Ann. Entomol. Soc. Am.">
        <title>Genomic analyses of the southern and eastern yellowjacket wasps (Hymenoptera: Vespidae) reveal evolutionary signatures of social life.</title>
        <authorList>
            <person name="Catto M.A."/>
            <person name="Caine P.B."/>
            <person name="Orr S.E."/>
            <person name="Hunt B.G."/>
            <person name="Goodisman M.A.D."/>
        </authorList>
    </citation>
    <scope>NUCLEOTIDE SEQUENCE [LARGE SCALE GENOMIC DNA]</scope>
    <source>
        <strain evidence="2">232</strain>
        <tissue evidence="2">Head and thorax</tissue>
    </source>
</reference>
<evidence type="ECO:0000313" key="3">
    <source>
        <dbReference type="Proteomes" id="UP001607303"/>
    </source>
</evidence>
<feature type="compositionally biased region" description="Polar residues" evidence="1">
    <location>
        <begin position="121"/>
        <end position="137"/>
    </location>
</feature>
<gene>
    <name evidence="2" type="ORF">V1477_016953</name>
</gene>
<accession>A0ABD2B4L6</accession>
<evidence type="ECO:0000313" key="2">
    <source>
        <dbReference type="EMBL" id="KAL2727677.1"/>
    </source>
</evidence>
<dbReference type="EMBL" id="JAYRBN010000100">
    <property type="protein sequence ID" value="KAL2727677.1"/>
    <property type="molecule type" value="Genomic_DNA"/>
</dbReference>
<proteinExistence type="predicted"/>
<sequence>MSDFISGKVDRKIKGALINYARIMEFPIRDGGTPYSQTQDDTYIITLSRDVRGTKTTLAVSRSYPARVLAQRPWQCPHISTHRTIATFANATLLTHALTRICQEAVASQDRYHRGRAHQGLSPSSTSNPTLRTQNCRSGCPAESNTYLFSREGKRNLGFINCSGLL</sequence>
<evidence type="ECO:0000256" key="1">
    <source>
        <dbReference type="SAM" id="MobiDB-lite"/>
    </source>
</evidence>
<name>A0ABD2B4L6_VESMC</name>